<evidence type="ECO:0000259" key="3">
    <source>
        <dbReference type="SMART" id="SM00871"/>
    </source>
</evidence>
<dbReference type="InterPro" id="IPR011256">
    <property type="entry name" value="Reg_factor_effector_dom_sf"/>
</dbReference>
<dbReference type="Gene3D" id="3.20.80.10">
    <property type="entry name" value="Regulatory factor, effector binding domain"/>
    <property type="match status" value="1"/>
</dbReference>
<dbReference type="SMART" id="SM00871">
    <property type="entry name" value="AraC_E_bind"/>
    <property type="match status" value="1"/>
</dbReference>
<dbReference type="OrthoDB" id="8449526at2"/>
<dbReference type="RefSeq" id="WP_109895500.1">
    <property type="nucleotide sequence ID" value="NZ_CP029550.1"/>
</dbReference>
<feature type="chain" id="PRO_5016065184" evidence="2">
    <location>
        <begin position="23"/>
        <end position="251"/>
    </location>
</feature>
<keyword evidence="5" id="KW-1185">Reference proteome</keyword>
<dbReference type="InterPro" id="IPR029442">
    <property type="entry name" value="GyrI-like"/>
</dbReference>
<reference evidence="5" key="1">
    <citation type="submission" date="2018-05" db="EMBL/GenBank/DDBJ databases">
        <title>Complete Genome Sequence of Methylobacterium sp. 17SD2-17.</title>
        <authorList>
            <person name="Srinivasan S."/>
        </authorList>
    </citation>
    <scope>NUCLEOTIDE SEQUENCE [LARGE SCALE GENOMIC DNA]</scope>
    <source>
        <strain evidence="5">17SD2-17</strain>
    </source>
</reference>
<protein>
    <submittedName>
        <fullName evidence="4">AraC family transcriptional regulator</fullName>
    </submittedName>
</protein>
<dbReference type="KEGG" id="mets:DK389_30770"/>
<name>A0A2U8WEW1_9HYPH</name>
<feature type="domain" description="AraC effector-binding" evidence="3">
    <location>
        <begin position="94"/>
        <end position="251"/>
    </location>
</feature>
<dbReference type="SUPFAM" id="SSF55136">
    <property type="entry name" value="Probable bacterial effector-binding domain"/>
    <property type="match status" value="1"/>
</dbReference>
<dbReference type="InterPro" id="IPR010499">
    <property type="entry name" value="AraC_E-bd"/>
</dbReference>
<dbReference type="Pfam" id="PF06445">
    <property type="entry name" value="GyrI-like"/>
    <property type="match status" value="1"/>
</dbReference>
<proteinExistence type="predicted"/>
<accession>A0A2U8WEW1</accession>
<feature type="compositionally biased region" description="Pro residues" evidence="1">
    <location>
        <begin position="26"/>
        <end position="38"/>
    </location>
</feature>
<dbReference type="EMBL" id="CP029550">
    <property type="protein sequence ID" value="AWN44088.1"/>
    <property type="molecule type" value="Genomic_DNA"/>
</dbReference>
<evidence type="ECO:0000313" key="4">
    <source>
        <dbReference type="EMBL" id="AWN44088.1"/>
    </source>
</evidence>
<evidence type="ECO:0000256" key="1">
    <source>
        <dbReference type="SAM" id="MobiDB-lite"/>
    </source>
</evidence>
<evidence type="ECO:0000256" key="2">
    <source>
        <dbReference type="SAM" id="SignalP"/>
    </source>
</evidence>
<dbReference type="AlphaFoldDB" id="A0A2U8WEW1"/>
<organism evidence="4 5">
    <name type="scientific">Methylobacterium durans</name>
    <dbReference type="NCBI Taxonomy" id="2202825"/>
    <lineage>
        <taxon>Bacteria</taxon>
        <taxon>Pseudomonadati</taxon>
        <taxon>Pseudomonadota</taxon>
        <taxon>Alphaproteobacteria</taxon>
        <taxon>Hyphomicrobiales</taxon>
        <taxon>Methylobacteriaceae</taxon>
        <taxon>Methylobacterium</taxon>
    </lineage>
</organism>
<keyword evidence="2" id="KW-0732">Signal</keyword>
<sequence length="251" mass="26239">MTRLRSLLSAGLLALASGSGFAQEAAPPPASNAPPPAVTNPLSTTTVPDTGKPDPNRTTAPQPEKALAPPAGAPAPAAAPSPRKALVETPGDANDVDEVSLPPKPAAILSGKAKWEEAVPSLKAAFARIEAELSKSGVVPTGRPIAVFAKTDDDGFQYEAMVPVAEIPAAKGAEKRADGEGIRFGTTPSGKALRFPHKGSYDEIDGTYETLTAYLDAKDIVVQDRFIEEYVTDLNDRADEKLDVNIYALVK</sequence>
<gene>
    <name evidence="4" type="ORF">DK389_30770</name>
</gene>
<dbReference type="Proteomes" id="UP000245926">
    <property type="component" value="Chromosome"/>
</dbReference>
<feature type="region of interest" description="Disordered" evidence="1">
    <location>
        <begin position="20"/>
        <end position="100"/>
    </location>
</feature>
<evidence type="ECO:0000313" key="5">
    <source>
        <dbReference type="Proteomes" id="UP000245926"/>
    </source>
</evidence>
<feature type="signal peptide" evidence="2">
    <location>
        <begin position="1"/>
        <end position="22"/>
    </location>
</feature>